<organism evidence="1 2">
    <name type="scientific">Congregibacter brevis</name>
    <dbReference type="NCBI Taxonomy" id="3081201"/>
    <lineage>
        <taxon>Bacteria</taxon>
        <taxon>Pseudomonadati</taxon>
        <taxon>Pseudomonadota</taxon>
        <taxon>Gammaproteobacteria</taxon>
        <taxon>Cellvibrionales</taxon>
        <taxon>Halieaceae</taxon>
        <taxon>Congregibacter</taxon>
    </lineage>
</organism>
<keyword evidence="2" id="KW-1185">Reference proteome</keyword>
<gene>
    <name evidence="1" type="ORF">R0137_11095</name>
</gene>
<evidence type="ECO:0000313" key="1">
    <source>
        <dbReference type="EMBL" id="WOJ95788.1"/>
    </source>
</evidence>
<sequence>MNDLPELLTPSDHPRFAEHLRVFCEENTPRSTRDLSLAPIGITSPVSRYAIEAHWLQNICESLTKDALRYRNSVDAPRVFSLMYSLSENVIFSLEFHPENQGAHTRRVVDYPGPRFQFVSENQIDEGFIIHGEEWAVVDDDLAPAYLCATKSVPQVCVEEAAKILTLDEEHSMPRLLARLGPSRVCAICHDDFVSDTEMQSGLHIACAKPLGIEIDDSFAALVEFYRNAA</sequence>
<accession>A0ABZ0I8D7</accession>
<protein>
    <recommendedName>
        <fullName evidence="3">Mannose-6-phosphate isomerase</fullName>
    </recommendedName>
</protein>
<name>A0ABZ0I8D7_9GAMM</name>
<evidence type="ECO:0008006" key="3">
    <source>
        <dbReference type="Google" id="ProtNLM"/>
    </source>
</evidence>
<dbReference type="RefSeq" id="WP_407326487.1">
    <property type="nucleotide sequence ID" value="NZ_CP136865.1"/>
</dbReference>
<dbReference type="EMBL" id="CP136865">
    <property type="protein sequence ID" value="WOJ95788.1"/>
    <property type="molecule type" value="Genomic_DNA"/>
</dbReference>
<reference evidence="1 2" key="1">
    <citation type="submission" date="2023-10" db="EMBL/GenBank/DDBJ databases">
        <title>Two novel species belonging to the OM43/NOR5 clade.</title>
        <authorList>
            <person name="Park M."/>
        </authorList>
    </citation>
    <scope>NUCLEOTIDE SEQUENCE [LARGE SCALE GENOMIC DNA]</scope>
    <source>
        <strain evidence="1 2">IMCC45268</strain>
    </source>
</reference>
<evidence type="ECO:0000313" key="2">
    <source>
        <dbReference type="Proteomes" id="UP001626549"/>
    </source>
</evidence>
<proteinExistence type="predicted"/>
<dbReference type="Proteomes" id="UP001626549">
    <property type="component" value="Chromosome"/>
</dbReference>